<reference evidence="8" key="1">
    <citation type="submission" date="2020-11" db="EMBL/GenBank/DDBJ databases">
        <title>Nocardia NEAU-351.nov., a novel actinomycete isolated from the cow dung.</title>
        <authorList>
            <person name="Zhang X."/>
        </authorList>
    </citation>
    <scope>NUCLEOTIDE SEQUENCE</scope>
    <source>
        <strain evidence="8">NEAU-351</strain>
    </source>
</reference>
<keyword evidence="2 7" id="KW-0349">Heme</keyword>
<dbReference type="RefSeq" id="WP_196148668.1">
    <property type="nucleotide sequence ID" value="NZ_JADMLG010000003.1"/>
</dbReference>
<evidence type="ECO:0000256" key="4">
    <source>
        <dbReference type="ARBA" id="ARBA00023002"/>
    </source>
</evidence>
<evidence type="ECO:0000256" key="2">
    <source>
        <dbReference type="ARBA" id="ARBA00022617"/>
    </source>
</evidence>
<sequence length="419" mass="46485">MSDFDSVDYFTDQSLIPDPYPYFDYLRDQCPVLPGGPAGVIAITGHQEALTVYRDAAMSSANAVVGPFAPLPFTPEGDDITELLDEHRGAIPMAEHVVTMDAEQHWRTRGLLGTLLTPKRLSENEEFMWKLADQQLDTFLADGRVEFMSGYAKPFSTLVIADLLGVPVDDHEDFRRALGGQIVGELDGTLAHNPLEWLEQRFTDYVAERRASPGSDVLTQLALARYPDGSTPKVEEVVKLATFLFAAGQDTTTKLLSAGVRNLAERPELQAELRGDRKLIPLFLEETLRLESPVKSHFRLARTTTTIGECPVAAGATVMLLPGASNRDPRKFDNPNEFQLDRRNSREHVAFGRGAHSCPGAPLARTEGRISMNRILDRMADIRIDESVHGTTGKRSYRYEPTFIMRGLSELHIEFGSAT</sequence>
<dbReference type="SUPFAM" id="SSF48264">
    <property type="entry name" value="Cytochrome P450"/>
    <property type="match status" value="1"/>
</dbReference>
<dbReference type="InterPro" id="IPR001128">
    <property type="entry name" value="Cyt_P450"/>
</dbReference>
<evidence type="ECO:0000313" key="8">
    <source>
        <dbReference type="EMBL" id="MBH0776317.1"/>
    </source>
</evidence>
<protein>
    <submittedName>
        <fullName evidence="8">Cytochrome P450</fullName>
    </submittedName>
</protein>
<accession>A0A931N231</accession>
<evidence type="ECO:0000256" key="7">
    <source>
        <dbReference type="RuleBase" id="RU000461"/>
    </source>
</evidence>
<gene>
    <name evidence="8" type="ORF">IT779_08480</name>
</gene>
<dbReference type="EMBL" id="JADMLG010000003">
    <property type="protein sequence ID" value="MBH0776317.1"/>
    <property type="molecule type" value="Genomic_DNA"/>
</dbReference>
<dbReference type="InterPro" id="IPR017972">
    <property type="entry name" value="Cyt_P450_CS"/>
</dbReference>
<evidence type="ECO:0000313" key="9">
    <source>
        <dbReference type="Proteomes" id="UP000655751"/>
    </source>
</evidence>
<keyword evidence="4 7" id="KW-0560">Oxidoreductase</keyword>
<name>A0A931N231_9NOCA</name>
<dbReference type="GO" id="GO:0005506">
    <property type="term" value="F:iron ion binding"/>
    <property type="evidence" value="ECO:0007669"/>
    <property type="project" value="InterPro"/>
</dbReference>
<keyword evidence="5 7" id="KW-0408">Iron</keyword>
<evidence type="ECO:0000256" key="6">
    <source>
        <dbReference type="ARBA" id="ARBA00023033"/>
    </source>
</evidence>
<comment type="caution">
    <text evidence="8">The sequence shown here is derived from an EMBL/GenBank/DDBJ whole genome shotgun (WGS) entry which is preliminary data.</text>
</comment>
<dbReference type="Pfam" id="PF00067">
    <property type="entry name" value="p450"/>
    <property type="match status" value="1"/>
</dbReference>
<keyword evidence="9" id="KW-1185">Reference proteome</keyword>
<dbReference type="InterPro" id="IPR002397">
    <property type="entry name" value="Cyt_P450_B"/>
</dbReference>
<dbReference type="InterPro" id="IPR036396">
    <property type="entry name" value="Cyt_P450_sf"/>
</dbReference>
<dbReference type="PROSITE" id="PS00086">
    <property type="entry name" value="CYTOCHROME_P450"/>
    <property type="match status" value="1"/>
</dbReference>
<dbReference type="GO" id="GO:0016705">
    <property type="term" value="F:oxidoreductase activity, acting on paired donors, with incorporation or reduction of molecular oxygen"/>
    <property type="evidence" value="ECO:0007669"/>
    <property type="project" value="InterPro"/>
</dbReference>
<dbReference type="AlphaFoldDB" id="A0A931N231"/>
<dbReference type="Gene3D" id="1.10.630.10">
    <property type="entry name" value="Cytochrome P450"/>
    <property type="match status" value="1"/>
</dbReference>
<dbReference type="PRINTS" id="PR00385">
    <property type="entry name" value="P450"/>
</dbReference>
<dbReference type="PANTHER" id="PTHR46696">
    <property type="entry name" value="P450, PUTATIVE (EUROFUNG)-RELATED"/>
    <property type="match status" value="1"/>
</dbReference>
<proteinExistence type="inferred from homology"/>
<evidence type="ECO:0000256" key="3">
    <source>
        <dbReference type="ARBA" id="ARBA00022723"/>
    </source>
</evidence>
<organism evidence="8 9">
    <name type="scientific">Nocardia bovistercoris</name>
    <dbReference type="NCBI Taxonomy" id="2785916"/>
    <lineage>
        <taxon>Bacteria</taxon>
        <taxon>Bacillati</taxon>
        <taxon>Actinomycetota</taxon>
        <taxon>Actinomycetes</taxon>
        <taxon>Mycobacteriales</taxon>
        <taxon>Nocardiaceae</taxon>
        <taxon>Nocardia</taxon>
    </lineage>
</organism>
<dbReference type="PANTHER" id="PTHR46696:SF6">
    <property type="entry name" value="P450, PUTATIVE (EUROFUNG)-RELATED"/>
    <property type="match status" value="1"/>
</dbReference>
<evidence type="ECO:0000256" key="1">
    <source>
        <dbReference type="ARBA" id="ARBA00010617"/>
    </source>
</evidence>
<comment type="similarity">
    <text evidence="1 7">Belongs to the cytochrome P450 family.</text>
</comment>
<dbReference type="GO" id="GO:0004497">
    <property type="term" value="F:monooxygenase activity"/>
    <property type="evidence" value="ECO:0007669"/>
    <property type="project" value="UniProtKB-KW"/>
</dbReference>
<dbReference type="Proteomes" id="UP000655751">
    <property type="component" value="Unassembled WGS sequence"/>
</dbReference>
<keyword evidence="6 7" id="KW-0503">Monooxygenase</keyword>
<dbReference type="GO" id="GO:0020037">
    <property type="term" value="F:heme binding"/>
    <property type="evidence" value="ECO:0007669"/>
    <property type="project" value="InterPro"/>
</dbReference>
<dbReference type="PRINTS" id="PR00359">
    <property type="entry name" value="BP450"/>
</dbReference>
<keyword evidence="3 7" id="KW-0479">Metal-binding</keyword>
<evidence type="ECO:0000256" key="5">
    <source>
        <dbReference type="ARBA" id="ARBA00023004"/>
    </source>
</evidence>